<name>A0A4C1VCC5_EUMVA</name>
<organism evidence="1 2">
    <name type="scientific">Eumeta variegata</name>
    <name type="common">Bagworm moth</name>
    <name type="synonym">Eumeta japonica</name>
    <dbReference type="NCBI Taxonomy" id="151549"/>
    <lineage>
        <taxon>Eukaryota</taxon>
        <taxon>Metazoa</taxon>
        <taxon>Ecdysozoa</taxon>
        <taxon>Arthropoda</taxon>
        <taxon>Hexapoda</taxon>
        <taxon>Insecta</taxon>
        <taxon>Pterygota</taxon>
        <taxon>Neoptera</taxon>
        <taxon>Endopterygota</taxon>
        <taxon>Lepidoptera</taxon>
        <taxon>Glossata</taxon>
        <taxon>Ditrysia</taxon>
        <taxon>Tineoidea</taxon>
        <taxon>Psychidae</taxon>
        <taxon>Oiketicinae</taxon>
        <taxon>Eumeta</taxon>
    </lineage>
</organism>
<protein>
    <submittedName>
        <fullName evidence="1">Uncharacterized protein</fullName>
    </submittedName>
</protein>
<proteinExistence type="predicted"/>
<dbReference type="Proteomes" id="UP000299102">
    <property type="component" value="Unassembled WGS sequence"/>
</dbReference>
<sequence length="90" mass="9911">MKVDGVAISVGDKIRSKKLLGGQSAVVERHAKWENIHLAQIFDRYQYRDFEHIKGSVIFGARPAYLGAVAVPKAYVSLPTHLAAAARRPP</sequence>
<evidence type="ECO:0000313" key="2">
    <source>
        <dbReference type="Proteomes" id="UP000299102"/>
    </source>
</evidence>
<accession>A0A4C1VCC5</accession>
<gene>
    <name evidence="1" type="ORF">EVAR_8334_1</name>
</gene>
<keyword evidence="2" id="KW-1185">Reference proteome</keyword>
<evidence type="ECO:0000313" key="1">
    <source>
        <dbReference type="EMBL" id="GBP36501.1"/>
    </source>
</evidence>
<dbReference type="AlphaFoldDB" id="A0A4C1VCC5"/>
<comment type="caution">
    <text evidence="1">The sequence shown here is derived from an EMBL/GenBank/DDBJ whole genome shotgun (WGS) entry which is preliminary data.</text>
</comment>
<reference evidence="1 2" key="1">
    <citation type="journal article" date="2019" name="Commun. Biol.">
        <title>The bagworm genome reveals a unique fibroin gene that provides high tensile strength.</title>
        <authorList>
            <person name="Kono N."/>
            <person name="Nakamura H."/>
            <person name="Ohtoshi R."/>
            <person name="Tomita M."/>
            <person name="Numata K."/>
            <person name="Arakawa K."/>
        </authorList>
    </citation>
    <scope>NUCLEOTIDE SEQUENCE [LARGE SCALE GENOMIC DNA]</scope>
</reference>
<dbReference type="EMBL" id="BGZK01000319">
    <property type="protein sequence ID" value="GBP36501.1"/>
    <property type="molecule type" value="Genomic_DNA"/>
</dbReference>